<evidence type="ECO:0000256" key="11">
    <source>
        <dbReference type="PIRNR" id="PIRNR006431"/>
    </source>
</evidence>
<keyword evidence="8 11" id="KW-0645">Protease</keyword>
<evidence type="ECO:0000256" key="10">
    <source>
        <dbReference type="ARBA" id="ARBA00029605"/>
    </source>
</evidence>
<evidence type="ECO:0000256" key="12">
    <source>
        <dbReference type="PIRSR" id="PIRSR006431-1"/>
    </source>
</evidence>
<dbReference type="InterPro" id="IPR000073">
    <property type="entry name" value="AB_hydrolase_1"/>
</dbReference>
<dbReference type="PANTHER" id="PTHR43722:SF1">
    <property type="entry name" value="PROLINE IMINOPEPTIDASE"/>
    <property type="match status" value="1"/>
</dbReference>
<dbReference type="GO" id="GO:0004177">
    <property type="term" value="F:aminopeptidase activity"/>
    <property type="evidence" value="ECO:0007669"/>
    <property type="project" value="UniProtKB-UniRule"/>
</dbReference>
<sequence>MRVLYPEISPYAQYRLAVDEQHTLYVEECGNPQGIPVVFIHGGPGGSISPAHRCFFNPEAYRIVLFDQRGCGQSTPHACLDNNTTPHLISDMETIRQHLNIEQWLLFGGSWGSTLALAYAQSHPERVLGMILRGIFLCRPQDIRWFYQQGASAIFPDYWQDYVSVIPEAERDNMLAAYYRRLTSDNELARMAAAKAWSIWEGRCSTLHPNTDIAEHFGDPHIALAMARIEAHYFINNSFMTDNQLIKNADVLNDIPTILIHGRYDVVCPIEQAFALHKALPNAQLNIIRDAGHSAFEPGITDNLIKATDQFAQLKA</sequence>
<evidence type="ECO:0000256" key="1">
    <source>
        <dbReference type="ARBA" id="ARBA00001585"/>
    </source>
</evidence>
<feature type="active site" description="Nucleophile" evidence="12">
    <location>
        <position position="110"/>
    </location>
</feature>
<dbReference type="PRINTS" id="PR00111">
    <property type="entry name" value="ABHYDROLASE"/>
</dbReference>
<comment type="caution">
    <text evidence="15">The sequence shown here is derived from an EMBL/GenBank/DDBJ whole genome shotgun (WGS) entry which is preliminary data.</text>
</comment>
<dbReference type="InterPro" id="IPR005944">
    <property type="entry name" value="Pro_iminopeptidase"/>
</dbReference>
<dbReference type="AlphaFoldDB" id="A0A364NMH9"/>
<evidence type="ECO:0000256" key="8">
    <source>
        <dbReference type="ARBA" id="ARBA00022670"/>
    </source>
</evidence>
<evidence type="ECO:0000256" key="7">
    <source>
        <dbReference type="ARBA" id="ARBA00022490"/>
    </source>
</evidence>
<evidence type="ECO:0000256" key="6">
    <source>
        <dbReference type="ARBA" id="ARBA00022438"/>
    </source>
</evidence>
<evidence type="ECO:0000256" key="9">
    <source>
        <dbReference type="ARBA" id="ARBA00022801"/>
    </source>
</evidence>
<evidence type="ECO:0000256" key="5">
    <source>
        <dbReference type="ARBA" id="ARBA00021843"/>
    </source>
</evidence>
<dbReference type="SUPFAM" id="SSF53474">
    <property type="entry name" value="alpha/beta-Hydrolases"/>
    <property type="match status" value="1"/>
</dbReference>
<dbReference type="PRINTS" id="PR00793">
    <property type="entry name" value="PROAMNOPTASE"/>
</dbReference>
<name>A0A364NMH9_9GAMM</name>
<evidence type="ECO:0000256" key="13">
    <source>
        <dbReference type="RuleBase" id="RU003421"/>
    </source>
</evidence>
<dbReference type="Gene3D" id="3.40.50.1820">
    <property type="entry name" value="alpha/beta hydrolase"/>
    <property type="match status" value="1"/>
</dbReference>
<organism evidence="15 16">
    <name type="scientific">Nitrincola tibetensis</name>
    <dbReference type="NCBI Taxonomy" id="2219697"/>
    <lineage>
        <taxon>Bacteria</taxon>
        <taxon>Pseudomonadati</taxon>
        <taxon>Pseudomonadota</taxon>
        <taxon>Gammaproteobacteria</taxon>
        <taxon>Oceanospirillales</taxon>
        <taxon>Oceanospirillaceae</taxon>
        <taxon>Nitrincola</taxon>
    </lineage>
</organism>
<comment type="subcellular location">
    <subcellularLocation>
        <location evidence="2 11">Cytoplasm</location>
    </subcellularLocation>
</comment>
<dbReference type="NCBIfam" id="TIGR01249">
    <property type="entry name" value="pro_imino_pep_1"/>
    <property type="match status" value="1"/>
</dbReference>
<dbReference type="EC" id="3.4.11.5" evidence="4 11"/>
<reference evidence="15 16" key="1">
    <citation type="submission" date="2018-06" db="EMBL/GenBank/DDBJ databases">
        <title>Nitrincola tibetense sp. nov., isolated from Lake XuguoCo on Tibetan Plateau.</title>
        <authorList>
            <person name="Xing P."/>
        </authorList>
    </citation>
    <scope>NUCLEOTIDE SEQUENCE [LARGE SCALE GENOMIC DNA]</scope>
    <source>
        <strain evidence="16">xg18</strain>
    </source>
</reference>
<dbReference type="EMBL" id="QKRX01000005">
    <property type="protein sequence ID" value="RAU18200.1"/>
    <property type="molecule type" value="Genomic_DNA"/>
</dbReference>
<feature type="active site" description="Proton donor" evidence="12">
    <location>
        <position position="293"/>
    </location>
</feature>
<evidence type="ECO:0000313" key="16">
    <source>
        <dbReference type="Proteomes" id="UP000250744"/>
    </source>
</evidence>
<comment type="catalytic activity">
    <reaction evidence="1 11 13">
        <text>Release of N-terminal proline from a peptide.</text>
        <dbReference type="EC" id="3.4.11.5"/>
    </reaction>
</comment>
<dbReference type="Pfam" id="PF00561">
    <property type="entry name" value="Abhydrolase_1"/>
    <property type="match status" value="1"/>
</dbReference>
<accession>A0A364NMH9</accession>
<keyword evidence="6 11" id="KW-0031">Aminopeptidase</keyword>
<keyword evidence="16" id="KW-1185">Reference proteome</keyword>
<dbReference type="GO" id="GO:0005737">
    <property type="term" value="C:cytoplasm"/>
    <property type="evidence" value="ECO:0007669"/>
    <property type="project" value="UniProtKB-SubCell"/>
</dbReference>
<evidence type="ECO:0000256" key="3">
    <source>
        <dbReference type="ARBA" id="ARBA00010088"/>
    </source>
</evidence>
<evidence type="ECO:0000313" key="15">
    <source>
        <dbReference type="EMBL" id="RAU18200.1"/>
    </source>
</evidence>
<dbReference type="OrthoDB" id="9796770at2"/>
<feature type="domain" description="AB hydrolase-1" evidence="14">
    <location>
        <begin position="36"/>
        <end position="297"/>
    </location>
</feature>
<dbReference type="Proteomes" id="UP000250744">
    <property type="component" value="Unassembled WGS sequence"/>
</dbReference>
<dbReference type="RefSeq" id="WP_112158843.1">
    <property type="nucleotide sequence ID" value="NZ_QKRX01000005.1"/>
</dbReference>
<comment type="similarity">
    <text evidence="3 11 13">Belongs to the peptidase S33 family.</text>
</comment>
<dbReference type="PIRSF" id="PIRSF006431">
    <property type="entry name" value="Pept_S33"/>
    <property type="match status" value="1"/>
</dbReference>
<evidence type="ECO:0000259" key="14">
    <source>
        <dbReference type="Pfam" id="PF00561"/>
    </source>
</evidence>
<keyword evidence="7 11" id="KW-0963">Cytoplasm</keyword>
<feature type="active site" evidence="12">
    <location>
        <position position="265"/>
    </location>
</feature>
<keyword evidence="9 11" id="KW-0378">Hydrolase</keyword>
<evidence type="ECO:0000256" key="2">
    <source>
        <dbReference type="ARBA" id="ARBA00004496"/>
    </source>
</evidence>
<dbReference type="InterPro" id="IPR002410">
    <property type="entry name" value="Peptidase_S33"/>
</dbReference>
<proteinExistence type="inferred from homology"/>
<dbReference type="GO" id="GO:0006508">
    <property type="term" value="P:proteolysis"/>
    <property type="evidence" value="ECO:0007669"/>
    <property type="project" value="UniProtKB-KW"/>
</dbReference>
<gene>
    <name evidence="15" type="primary">pip</name>
    <name evidence="15" type="ORF">DN062_08140</name>
</gene>
<dbReference type="InterPro" id="IPR029058">
    <property type="entry name" value="AB_hydrolase_fold"/>
</dbReference>
<protein>
    <recommendedName>
        <fullName evidence="5 11">Proline iminopeptidase</fullName>
        <shortName evidence="11">PIP</shortName>
        <ecNumber evidence="4 11">3.4.11.5</ecNumber>
    </recommendedName>
    <alternativeName>
        <fullName evidence="10 11">Prolyl aminopeptidase</fullName>
    </alternativeName>
</protein>
<dbReference type="PANTHER" id="PTHR43722">
    <property type="entry name" value="PROLINE IMINOPEPTIDASE"/>
    <property type="match status" value="1"/>
</dbReference>
<evidence type="ECO:0000256" key="4">
    <source>
        <dbReference type="ARBA" id="ARBA00012568"/>
    </source>
</evidence>